<feature type="transmembrane region" description="Helical" evidence="15">
    <location>
        <begin position="12"/>
        <end position="38"/>
    </location>
</feature>
<protein>
    <recommendedName>
        <fullName evidence="13">Sensory neuron membrane protein 1</fullName>
    </recommendedName>
</protein>
<comment type="subcellular location">
    <subcellularLocation>
        <location evidence="2">Cell membrane</location>
        <topology evidence="2">Multi-pass membrane protein</topology>
    </subcellularLocation>
</comment>
<evidence type="ECO:0000256" key="10">
    <source>
        <dbReference type="ARBA" id="ARBA00023157"/>
    </source>
</evidence>
<sequence length="554" mass="62046">MNLADVNFKKITIICACTMIGGLTLSVGVFPALVQFMLKQNLRLKPGSDLRKMYEKVPFGLDFKVHIFNITNPQEIMQGGRPRVKDIGPFYFEEWKEKYDIEDNDGEDTMTFDLKNTWIFRPDLTAPLTGNEMITVPYLLVIGVLLAIQRDKEAMLPLISKGLDIIFEPLESAFVTVRVMDLLFDGIPVDCSSEEFAAKALCSGLDSEGAVAPLNDTHVKFSMFGLRNGTSIGRFKVYRGIKNVADLGRVITYNDETEMDYYDGDECNKYVGTDSTIFPPFLTKKDRLWAWSPEICQSLGAVYAGKSSYQGFPTSFFTIDFGDLRDDPVHQCYCRDPPDGCPPKGTIDLGPCVGAPILGSKPHFIGGDPKLLRDVDGLEPDPKEHDIFIHYDLQTGTPFSAAKRLQFNLELEPIRGHEVFGKLPKMVLPMFWAEEGASLNKTWTKQLKPLFIIRKFNATVKWLSIVLGTLGTIGAGFMHYKLHIKPVNVRPMEAQKTTVKEVEPSVETNGTGKEPPEKVEPRIVESAHRNLPPLYDGGLAGKQKTVPSDQRERF</sequence>
<evidence type="ECO:0000256" key="12">
    <source>
        <dbReference type="ARBA" id="ARBA00023180"/>
    </source>
</evidence>
<feature type="transmembrane region" description="Helical" evidence="15">
    <location>
        <begin position="462"/>
        <end position="480"/>
    </location>
</feature>
<evidence type="ECO:0000256" key="5">
    <source>
        <dbReference type="ARBA" id="ARBA00022606"/>
    </source>
</evidence>
<evidence type="ECO:0000256" key="8">
    <source>
        <dbReference type="ARBA" id="ARBA00022989"/>
    </source>
</evidence>
<feature type="region of interest" description="Disordered" evidence="14">
    <location>
        <begin position="496"/>
        <end position="554"/>
    </location>
</feature>
<dbReference type="InterPro" id="IPR002159">
    <property type="entry name" value="CD36_fam"/>
</dbReference>
<comment type="caution">
    <text evidence="16">The sequence shown here is derived from an EMBL/GenBank/DDBJ whole genome shotgun (WGS) entry which is preliminary data.</text>
</comment>
<keyword evidence="4" id="KW-1003">Cell membrane</keyword>
<keyword evidence="12" id="KW-0325">Glycoprotein</keyword>
<evidence type="ECO:0000256" key="9">
    <source>
        <dbReference type="ARBA" id="ARBA00023136"/>
    </source>
</evidence>
<feature type="compositionally biased region" description="Basic and acidic residues" evidence="14">
    <location>
        <begin position="514"/>
        <end position="528"/>
    </location>
</feature>
<dbReference type="PANTHER" id="PTHR11923:SF69">
    <property type="entry name" value="SENSORY NEURON MEMBRANE PROTEIN 1"/>
    <property type="match status" value="1"/>
</dbReference>
<comment type="function">
    <text evidence="1">Plays an olfactory role that is not restricted to pheromone sensitivity.</text>
</comment>
<evidence type="ECO:0000256" key="1">
    <source>
        <dbReference type="ARBA" id="ARBA00003156"/>
    </source>
</evidence>
<evidence type="ECO:0000256" key="15">
    <source>
        <dbReference type="SAM" id="Phobius"/>
    </source>
</evidence>
<keyword evidence="10" id="KW-1015">Disulfide bond</keyword>
<keyword evidence="5" id="KW-0716">Sensory transduction</keyword>
<dbReference type="EMBL" id="JBEHCU010011729">
    <property type="protein sequence ID" value="KAL1376367.1"/>
    <property type="molecule type" value="Genomic_DNA"/>
</dbReference>
<organism evidence="16 17">
    <name type="scientific">Culex pipiens pipiens</name>
    <name type="common">Northern house mosquito</name>
    <dbReference type="NCBI Taxonomy" id="38569"/>
    <lineage>
        <taxon>Eukaryota</taxon>
        <taxon>Metazoa</taxon>
        <taxon>Ecdysozoa</taxon>
        <taxon>Arthropoda</taxon>
        <taxon>Hexapoda</taxon>
        <taxon>Insecta</taxon>
        <taxon>Pterygota</taxon>
        <taxon>Neoptera</taxon>
        <taxon>Endopterygota</taxon>
        <taxon>Diptera</taxon>
        <taxon>Nematocera</taxon>
        <taxon>Culicoidea</taxon>
        <taxon>Culicidae</taxon>
        <taxon>Culicinae</taxon>
        <taxon>Culicini</taxon>
        <taxon>Culex</taxon>
        <taxon>Culex</taxon>
    </lineage>
</organism>
<accession>A0ABD1CJU0</accession>
<evidence type="ECO:0000256" key="6">
    <source>
        <dbReference type="ARBA" id="ARBA00022692"/>
    </source>
</evidence>
<evidence type="ECO:0000313" key="17">
    <source>
        <dbReference type="Proteomes" id="UP001562425"/>
    </source>
</evidence>
<keyword evidence="6 15" id="KW-0812">Transmembrane</keyword>
<dbReference type="PANTHER" id="PTHR11923">
    <property type="entry name" value="SCAVENGER RECEPTOR CLASS B TYPE-1 SR-B1"/>
    <property type="match status" value="1"/>
</dbReference>
<name>A0ABD1CJU0_CULPP</name>
<dbReference type="Pfam" id="PF01130">
    <property type="entry name" value="CD36"/>
    <property type="match status" value="1"/>
</dbReference>
<evidence type="ECO:0000256" key="13">
    <source>
        <dbReference type="ARBA" id="ARBA00040646"/>
    </source>
</evidence>
<evidence type="ECO:0000256" key="11">
    <source>
        <dbReference type="ARBA" id="ARBA00023170"/>
    </source>
</evidence>
<comment type="similarity">
    <text evidence="3">Belongs to the CD36 family.</text>
</comment>
<evidence type="ECO:0000256" key="3">
    <source>
        <dbReference type="ARBA" id="ARBA00010532"/>
    </source>
</evidence>
<evidence type="ECO:0000256" key="7">
    <source>
        <dbReference type="ARBA" id="ARBA00022725"/>
    </source>
</evidence>
<keyword evidence="9 15" id="KW-0472">Membrane</keyword>
<evidence type="ECO:0000256" key="2">
    <source>
        <dbReference type="ARBA" id="ARBA00004651"/>
    </source>
</evidence>
<dbReference type="PRINTS" id="PR01609">
    <property type="entry name" value="CD36FAMILY"/>
</dbReference>
<evidence type="ECO:0000256" key="4">
    <source>
        <dbReference type="ARBA" id="ARBA00022475"/>
    </source>
</evidence>
<gene>
    <name evidence="16" type="ORF">pipiens_016931</name>
</gene>
<keyword evidence="11" id="KW-0675">Receptor</keyword>
<reference evidence="16 17" key="1">
    <citation type="submission" date="2024-05" db="EMBL/GenBank/DDBJ databases">
        <title>Culex pipiens pipiens assembly and annotation.</title>
        <authorList>
            <person name="Alout H."/>
            <person name="Durand T."/>
        </authorList>
    </citation>
    <scope>NUCLEOTIDE SEQUENCE [LARGE SCALE GENOMIC DNA]</scope>
    <source>
        <strain evidence="16">HA-2024</strain>
        <tissue evidence="16">Whole body</tissue>
    </source>
</reference>
<evidence type="ECO:0000313" key="16">
    <source>
        <dbReference type="EMBL" id="KAL1376367.1"/>
    </source>
</evidence>
<dbReference type="GO" id="GO:0005886">
    <property type="term" value="C:plasma membrane"/>
    <property type="evidence" value="ECO:0007669"/>
    <property type="project" value="UniProtKB-SubCell"/>
</dbReference>
<keyword evidence="8 15" id="KW-1133">Transmembrane helix</keyword>
<keyword evidence="7" id="KW-0552">Olfaction</keyword>
<dbReference type="Proteomes" id="UP001562425">
    <property type="component" value="Unassembled WGS sequence"/>
</dbReference>
<evidence type="ECO:0000256" key="14">
    <source>
        <dbReference type="SAM" id="MobiDB-lite"/>
    </source>
</evidence>
<proteinExistence type="inferred from homology"/>
<dbReference type="GO" id="GO:0007608">
    <property type="term" value="P:sensory perception of smell"/>
    <property type="evidence" value="ECO:0007669"/>
    <property type="project" value="UniProtKB-KW"/>
</dbReference>
<keyword evidence="17" id="KW-1185">Reference proteome</keyword>
<dbReference type="AlphaFoldDB" id="A0ABD1CJU0"/>